<evidence type="ECO:0000313" key="2">
    <source>
        <dbReference type="Proteomes" id="UP000070376"/>
    </source>
</evidence>
<evidence type="ECO:0000313" key="1">
    <source>
        <dbReference type="EMBL" id="KWZ76091.1"/>
    </source>
</evidence>
<dbReference type="Proteomes" id="UP000070376">
    <property type="component" value="Unassembled WGS sequence"/>
</dbReference>
<comment type="caution">
    <text evidence="1">The sequence shown here is derived from an EMBL/GenBank/DDBJ whole genome shotgun (WGS) entry which is preliminary data.</text>
</comment>
<dbReference type="AlphaFoldDB" id="A0A133K991"/>
<name>A0A133K991_HEYCO</name>
<protein>
    <submittedName>
        <fullName evidence="1">Uncharacterized protein</fullName>
    </submittedName>
</protein>
<sequence>MIKSEKKMRQLHAHLLFIVKKPAFIQQFNFTAPFLAKSSPYLVLKPYRHTNAPLFLNAETKPIPPHFY</sequence>
<organism evidence="1 2">
    <name type="scientific">Heyndrickxia coagulans</name>
    <name type="common">Weizmannia coagulans</name>
    <dbReference type="NCBI Taxonomy" id="1398"/>
    <lineage>
        <taxon>Bacteria</taxon>
        <taxon>Bacillati</taxon>
        <taxon>Bacillota</taxon>
        <taxon>Bacilli</taxon>
        <taxon>Bacillales</taxon>
        <taxon>Bacillaceae</taxon>
        <taxon>Heyndrickxia</taxon>
    </lineage>
</organism>
<gene>
    <name evidence="1" type="ORF">HMPREF3213_04064</name>
</gene>
<dbReference type="EMBL" id="LRPN01000212">
    <property type="protein sequence ID" value="KWZ76091.1"/>
    <property type="molecule type" value="Genomic_DNA"/>
</dbReference>
<reference evidence="2" key="1">
    <citation type="submission" date="2016-01" db="EMBL/GenBank/DDBJ databases">
        <authorList>
            <person name="Mitreva M."/>
            <person name="Pepin K.H."/>
            <person name="Mihindukulasuriya K.A."/>
            <person name="Fulton R."/>
            <person name="Fronick C."/>
            <person name="O'Laughlin M."/>
            <person name="Miner T."/>
            <person name="Herter B."/>
            <person name="Rosa B.A."/>
            <person name="Cordes M."/>
            <person name="Tomlinson C."/>
            <person name="Wollam A."/>
            <person name="Palsikar V.B."/>
            <person name="Mardis E.R."/>
            <person name="Wilson R.K."/>
        </authorList>
    </citation>
    <scope>NUCLEOTIDE SEQUENCE [LARGE SCALE GENOMIC DNA]</scope>
    <source>
        <strain evidence="2">GED7749B</strain>
    </source>
</reference>
<proteinExistence type="predicted"/>
<accession>A0A133K991</accession>